<dbReference type="InterPro" id="IPR050332">
    <property type="entry name" value="GPCR_2"/>
</dbReference>
<feature type="transmembrane region" description="Helical" evidence="10">
    <location>
        <begin position="221"/>
        <end position="246"/>
    </location>
</feature>
<dbReference type="InterPro" id="IPR036445">
    <property type="entry name" value="GPCR_2_extracell_dom_sf"/>
</dbReference>
<dbReference type="GO" id="GO:0007166">
    <property type="term" value="P:cell surface receptor signaling pathway"/>
    <property type="evidence" value="ECO:0007669"/>
    <property type="project" value="InterPro"/>
</dbReference>
<evidence type="ECO:0000256" key="7">
    <source>
        <dbReference type="ARBA" id="ARBA00023136"/>
    </source>
</evidence>
<accession>A0A7E4WE76</accession>
<proteinExistence type="inferred from homology"/>
<evidence type="ECO:0000256" key="8">
    <source>
        <dbReference type="ARBA" id="ARBA00023170"/>
    </source>
</evidence>
<dbReference type="Proteomes" id="UP000492821">
    <property type="component" value="Unassembled WGS sequence"/>
</dbReference>
<dbReference type="PROSITE" id="PS50227">
    <property type="entry name" value="G_PROTEIN_RECEP_F2_3"/>
    <property type="match status" value="1"/>
</dbReference>
<comment type="similarity">
    <text evidence="2">Belongs to the G-protein coupled receptor 2 family.</text>
</comment>
<dbReference type="SUPFAM" id="SSF111418">
    <property type="entry name" value="Hormone receptor domain"/>
    <property type="match status" value="1"/>
</dbReference>
<keyword evidence="8" id="KW-0675">Receptor</keyword>
<keyword evidence="4 10" id="KW-0812">Transmembrane</keyword>
<dbReference type="GO" id="GO:0007188">
    <property type="term" value="P:adenylate cyclase-modulating G protein-coupled receptor signaling pathway"/>
    <property type="evidence" value="ECO:0007669"/>
    <property type="project" value="TreeGrafter"/>
</dbReference>
<feature type="transmembrane region" description="Helical" evidence="10">
    <location>
        <begin position="178"/>
        <end position="201"/>
    </location>
</feature>
<sequence length="525" mass="60582">MLTARNETEAQELFKKLSNQYTVTGSNDTVLNMRRRKFFEDRCNDLNDVYNVPESYCPFFWDDVACWNATPPYSTVQSPCVSWAMSHLPPPNTFVERKCLNGTWENLPSRTLEMLYNNCSDDSYVSEPTFEESMQTVVRNFRLVALVGYCGSAVALVIAMFLFWYLRKLQSGRNWIHFNLFLVFLLRCGMCVIEAIRALLWRNPISECSDFEWNSTFYEKLFTALWNYSIIASYVFVLVEGLYLFSSIYFNVFKESPLPPYLAIGWGTPALIIFGWGFIKANWDNTPYWVANCNDNVTWAIRGPMIIVCAIEVVVTVGIMRQLHSKVQDEIYLDERARYRKFAKSFTYLLLSIGGSYIFFDLLLYFTSVLNHKKVTLYAHLFYIVVNSLYGMIISHIYCFNNSEIRQATKNELRKVKQRLMNIGNRQRAGHCSLHTQSPLLALSNGGETHCAECALKWRLFELNTLPKLKTDTSCSNTVCSTVVSSEQNTLNKVPQRVYPRVTYLSFCREEGDETGELGDIEGDL</sequence>
<dbReference type="AlphaFoldDB" id="A0A7E4WE76"/>
<evidence type="ECO:0000256" key="1">
    <source>
        <dbReference type="ARBA" id="ARBA00004651"/>
    </source>
</evidence>
<evidence type="ECO:0000256" key="2">
    <source>
        <dbReference type="ARBA" id="ARBA00005314"/>
    </source>
</evidence>
<dbReference type="Pfam" id="PF02793">
    <property type="entry name" value="HRM"/>
    <property type="match status" value="1"/>
</dbReference>
<dbReference type="Pfam" id="PF00002">
    <property type="entry name" value="7tm_2"/>
    <property type="match status" value="1"/>
</dbReference>
<feature type="transmembrane region" description="Helical" evidence="10">
    <location>
        <begin position="299"/>
        <end position="320"/>
    </location>
</feature>
<keyword evidence="5 10" id="KW-1133">Transmembrane helix</keyword>
<evidence type="ECO:0000313" key="14">
    <source>
        <dbReference type="WBParaSite" id="Pan_g9953.t1"/>
    </source>
</evidence>
<comment type="subcellular location">
    <subcellularLocation>
        <location evidence="1">Cell membrane</location>
        <topology evidence="1">Multi-pass membrane protein</topology>
    </subcellularLocation>
</comment>
<evidence type="ECO:0000259" key="12">
    <source>
        <dbReference type="PROSITE" id="PS50261"/>
    </source>
</evidence>
<feature type="transmembrane region" description="Helical" evidence="10">
    <location>
        <begin position="258"/>
        <end position="279"/>
    </location>
</feature>
<reference evidence="14" key="2">
    <citation type="submission" date="2020-10" db="UniProtKB">
        <authorList>
            <consortium name="WormBaseParasite"/>
        </authorList>
    </citation>
    <scope>IDENTIFICATION</scope>
</reference>
<keyword evidence="6" id="KW-0297">G-protein coupled receptor</keyword>
<feature type="domain" description="G-protein coupled receptors family 2 profile 1" evidence="11">
    <location>
        <begin position="42"/>
        <end position="123"/>
    </location>
</feature>
<dbReference type="SUPFAM" id="SSF81321">
    <property type="entry name" value="Family A G protein-coupled receptor-like"/>
    <property type="match status" value="1"/>
</dbReference>
<name>A0A7E4WE76_PANRE</name>
<feature type="domain" description="G-protein coupled receptors family 2 profile 2" evidence="12">
    <location>
        <begin position="141"/>
        <end position="402"/>
    </location>
</feature>
<evidence type="ECO:0000256" key="3">
    <source>
        <dbReference type="ARBA" id="ARBA00022475"/>
    </source>
</evidence>
<dbReference type="PANTHER" id="PTHR45620">
    <property type="entry name" value="PDF RECEPTOR-LIKE PROTEIN-RELATED"/>
    <property type="match status" value="1"/>
</dbReference>
<dbReference type="InterPro" id="IPR017981">
    <property type="entry name" value="GPCR_2-like_7TM"/>
</dbReference>
<reference evidence="13" key="1">
    <citation type="journal article" date="2013" name="Genetics">
        <title>The draft genome and transcriptome of Panagrellus redivivus are shaped by the harsh demands of a free-living lifestyle.</title>
        <authorList>
            <person name="Srinivasan J."/>
            <person name="Dillman A.R."/>
            <person name="Macchietto M.G."/>
            <person name="Heikkinen L."/>
            <person name="Lakso M."/>
            <person name="Fracchia K.M."/>
            <person name="Antoshechkin I."/>
            <person name="Mortazavi A."/>
            <person name="Wong G."/>
            <person name="Sternberg P.W."/>
        </authorList>
    </citation>
    <scope>NUCLEOTIDE SEQUENCE [LARGE SCALE GENOMIC DNA]</scope>
    <source>
        <strain evidence="13">MT8872</strain>
    </source>
</reference>
<evidence type="ECO:0000256" key="9">
    <source>
        <dbReference type="ARBA" id="ARBA00023224"/>
    </source>
</evidence>
<evidence type="ECO:0000256" key="10">
    <source>
        <dbReference type="SAM" id="Phobius"/>
    </source>
</evidence>
<keyword evidence="9" id="KW-0807">Transducer</keyword>
<dbReference type="GO" id="GO:0008528">
    <property type="term" value="F:G protein-coupled peptide receptor activity"/>
    <property type="evidence" value="ECO:0007669"/>
    <property type="project" value="TreeGrafter"/>
</dbReference>
<dbReference type="WBParaSite" id="Pan_g9953.t1">
    <property type="protein sequence ID" value="Pan_g9953.t1"/>
    <property type="gene ID" value="Pan_g9953"/>
</dbReference>
<dbReference type="InterPro" id="IPR000832">
    <property type="entry name" value="GPCR_2_secretin-like"/>
</dbReference>
<dbReference type="InterPro" id="IPR001879">
    <property type="entry name" value="GPCR_2_extracellular_dom"/>
</dbReference>
<feature type="transmembrane region" description="Helical" evidence="10">
    <location>
        <begin position="143"/>
        <end position="166"/>
    </location>
</feature>
<evidence type="ECO:0000256" key="5">
    <source>
        <dbReference type="ARBA" id="ARBA00022989"/>
    </source>
</evidence>
<keyword evidence="7 10" id="KW-0472">Membrane</keyword>
<dbReference type="GO" id="GO:0005886">
    <property type="term" value="C:plasma membrane"/>
    <property type="evidence" value="ECO:0007669"/>
    <property type="project" value="UniProtKB-SubCell"/>
</dbReference>
<dbReference type="Gene3D" id="1.20.1070.10">
    <property type="entry name" value="Rhodopsin 7-helix transmembrane proteins"/>
    <property type="match status" value="1"/>
</dbReference>
<feature type="transmembrane region" description="Helical" evidence="10">
    <location>
        <begin position="346"/>
        <end position="366"/>
    </location>
</feature>
<dbReference type="PRINTS" id="PR00249">
    <property type="entry name" value="GPCRSECRETIN"/>
</dbReference>
<organism evidence="13 14">
    <name type="scientific">Panagrellus redivivus</name>
    <name type="common">Microworm</name>
    <dbReference type="NCBI Taxonomy" id="6233"/>
    <lineage>
        <taxon>Eukaryota</taxon>
        <taxon>Metazoa</taxon>
        <taxon>Ecdysozoa</taxon>
        <taxon>Nematoda</taxon>
        <taxon>Chromadorea</taxon>
        <taxon>Rhabditida</taxon>
        <taxon>Tylenchina</taxon>
        <taxon>Panagrolaimomorpha</taxon>
        <taxon>Panagrolaimoidea</taxon>
        <taxon>Panagrolaimidae</taxon>
        <taxon>Panagrellus</taxon>
    </lineage>
</organism>
<feature type="transmembrane region" description="Helical" evidence="10">
    <location>
        <begin position="378"/>
        <end position="400"/>
    </location>
</feature>
<keyword evidence="3" id="KW-1003">Cell membrane</keyword>
<protein>
    <submittedName>
        <fullName evidence="14">G_PROTEIN_RECEP_F2_4 domain-containing protein</fullName>
    </submittedName>
</protein>
<evidence type="ECO:0000313" key="13">
    <source>
        <dbReference type="Proteomes" id="UP000492821"/>
    </source>
</evidence>
<evidence type="ECO:0000256" key="4">
    <source>
        <dbReference type="ARBA" id="ARBA00022692"/>
    </source>
</evidence>
<evidence type="ECO:0000259" key="11">
    <source>
        <dbReference type="PROSITE" id="PS50227"/>
    </source>
</evidence>
<dbReference type="PROSITE" id="PS50261">
    <property type="entry name" value="G_PROTEIN_RECEP_F2_4"/>
    <property type="match status" value="1"/>
</dbReference>
<keyword evidence="13" id="KW-1185">Reference proteome</keyword>
<dbReference type="Gene3D" id="4.10.1240.10">
    <property type="entry name" value="GPCR, family 2, extracellular hormone receptor domain"/>
    <property type="match status" value="1"/>
</dbReference>
<evidence type="ECO:0000256" key="6">
    <source>
        <dbReference type="ARBA" id="ARBA00023040"/>
    </source>
</evidence>